<dbReference type="Pfam" id="PF00194">
    <property type="entry name" value="Carb_anhydrase"/>
    <property type="match status" value="1"/>
</dbReference>
<evidence type="ECO:0000313" key="5">
    <source>
        <dbReference type="RefSeq" id="XP_030747175.1"/>
    </source>
</evidence>
<dbReference type="SUPFAM" id="SSF51069">
    <property type="entry name" value="Carbonic anhydrase"/>
    <property type="match status" value="1"/>
</dbReference>
<dbReference type="InterPro" id="IPR036398">
    <property type="entry name" value="CA_dom_sf"/>
</dbReference>
<comment type="similarity">
    <text evidence="1">Belongs to the alpha-carbonic anhydrase family.</text>
</comment>
<sequence>MDVDDTPSEEALTTVNTLENIERDEESDIDVSDSQRAKDIFYGTAIFESPADIDIIGTKPVEDVPMLTWVNFEIPPKKMKITNSGHTVILSGKWGQERPYITGGTLTGKYVFSQLHLHWGVNSMEGSEHTVDGCRQPGEMHVVTFKSCYLTQESALKESDGVAILVYMFKLQDKPNAGFSIISDALTGIAKAHTSMKVNPIELTTLVKQFTSDYFMYRGSVSTTNCVHYITWMITRVPMGVSNDQVDSLRYLLDDNDDLIKRNFRPVQLESNRSIFHVLPSTSKYSTLLPLTEYDDKTVTQIYRMEFDRRSNPLFQFGTSQSESILENSEVESDLYSEEEDGESEPKIGNKALCIVRTIKKYISSVFYGLIVLFL</sequence>
<evidence type="ECO:0000256" key="2">
    <source>
        <dbReference type="SAM" id="MobiDB-lite"/>
    </source>
</evidence>
<dbReference type="PANTHER" id="PTHR18952:SF233">
    <property type="entry name" value="CARBONIC ANHYDRASE 14"/>
    <property type="match status" value="1"/>
</dbReference>
<dbReference type="GeneID" id="115875803"/>
<dbReference type="InParanoid" id="A0A6J2X868"/>
<dbReference type="Proteomes" id="UP000504635">
    <property type="component" value="Unplaced"/>
</dbReference>
<dbReference type="PANTHER" id="PTHR18952">
    <property type="entry name" value="CARBONIC ANHYDRASE"/>
    <property type="match status" value="1"/>
</dbReference>
<feature type="compositionally biased region" description="Acidic residues" evidence="2">
    <location>
        <begin position="329"/>
        <end position="343"/>
    </location>
</feature>
<dbReference type="InterPro" id="IPR023561">
    <property type="entry name" value="Carbonic_anhydrase_a-class"/>
</dbReference>
<dbReference type="OrthoDB" id="429145at2759"/>
<dbReference type="AlphaFoldDB" id="A0A6J2X868"/>
<evidence type="ECO:0000313" key="4">
    <source>
        <dbReference type="Proteomes" id="UP000504635"/>
    </source>
</evidence>
<protein>
    <submittedName>
        <fullName evidence="5">Carbonic anhydrase 3</fullName>
    </submittedName>
</protein>
<reference evidence="5" key="1">
    <citation type="submission" date="2025-08" db="UniProtKB">
        <authorList>
            <consortium name="RefSeq"/>
        </authorList>
    </citation>
    <scope>IDENTIFICATION</scope>
    <source>
        <tissue evidence="5">Gonads</tissue>
    </source>
</reference>
<evidence type="ECO:0000259" key="3">
    <source>
        <dbReference type="PROSITE" id="PS51144"/>
    </source>
</evidence>
<keyword evidence="4" id="KW-1185">Reference proteome</keyword>
<dbReference type="InterPro" id="IPR001148">
    <property type="entry name" value="CA_dom"/>
</dbReference>
<gene>
    <name evidence="5" type="primary">LOC115875803</name>
</gene>
<dbReference type="GO" id="GO:0005737">
    <property type="term" value="C:cytoplasm"/>
    <property type="evidence" value="ECO:0007669"/>
    <property type="project" value="TreeGrafter"/>
</dbReference>
<proteinExistence type="inferred from homology"/>
<evidence type="ECO:0000256" key="1">
    <source>
        <dbReference type="ARBA" id="ARBA00010718"/>
    </source>
</evidence>
<feature type="domain" description="Alpha-carbonic anhydrase" evidence="3">
    <location>
        <begin position="27"/>
        <end position="279"/>
    </location>
</feature>
<dbReference type="RefSeq" id="XP_030747175.1">
    <property type="nucleotide sequence ID" value="XM_030891315.1"/>
</dbReference>
<dbReference type="Gene3D" id="3.10.200.10">
    <property type="entry name" value="Alpha carbonic anhydrase"/>
    <property type="match status" value="1"/>
</dbReference>
<accession>A0A6J2X868</accession>
<dbReference type="KEGG" id="soy:115875803"/>
<feature type="region of interest" description="Disordered" evidence="2">
    <location>
        <begin position="325"/>
        <end position="345"/>
    </location>
</feature>
<dbReference type="CDD" id="cd00326">
    <property type="entry name" value="alpha_CA"/>
    <property type="match status" value="1"/>
</dbReference>
<dbReference type="GO" id="GO:0004089">
    <property type="term" value="F:carbonate dehydratase activity"/>
    <property type="evidence" value="ECO:0007669"/>
    <property type="project" value="InterPro"/>
</dbReference>
<dbReference type="SMART" id="SM01057">
    <property type="entry name" value="Carb_anhydrase"/>
    <property type="match status" value="1"/>
</dbReference>
<dbReference type="GO" id="GO:0008270">
    <property type="term" value="F:zinc ion binding"/>
    <property type="evidence" value="ECO:0007669"/>
    <property type="project" value="InterPro"/>
</dbReference>
<organism evidence="4 5">
    <name type="scientific">Sitophilus oryzae</name>
    <name type="common">Rice weevil</name>
    <name type="synonym">Curculio oryzae</name>
    <dbReference type="NCBI Taxonomy" id="7048"/>
    <lineage>
        <taxon>Eukaryota</taxon>
        <taxon>Metazoa</taxon>
        <taxon>Ecdysozoa</taxon>
        <taxon>Arthropoda</taxon>
        <taxon>Hexapoda</taxon>
        <taxon>Insecta</taxon>
        <taxon>Pterygota</taxon>
        <taxon>Neoptera</taxon>
        <taxon>Endopterygota</taxon>
        <taxon>Coleoptera</taxon>
        <taxon>Polyphaga</taxon>
        <taxon>Cucujiformia</taxon>
        <taxon>Curculionidae</taxon>
        <taxon>Dryophthorinae</taxon>
        <taxon>Sitophilus</taxon>
    </lineage>
</organism>
<dbReference type="PROSITE" id="PS51144">
    <property type="entry name" value="ALPHA_CA_2"/>
    <property type="match status" value="1"/>
</dbReference>
<name>A0A6J2X868_SITOR</name>